<dbReference type="InterPro" id="IPR013780">
    <property type="entry name" value="Glyco_hydro_b"/>
</dbReference>
<evidence type="ECO:0000256" key="1">
    <source>
        <dbReference type="ARBA" id="ARBA00008061"/>
    </source>
</evidence>
<dbReference type="InterPro" id="IPR013783">
    <property type="entry name" value="Ig-like_fold"/>
</dbReference>
<dbReference type="InterPro" id="IPR014756">
    <property type="entry name" value="Ig_E-set"/>
</dbReference>
<dbReference type="InterPro" id="IPR004185">
    <property type="entry name" value="Glyco_hydro_13_lg-like_dom"/>
</dbReference>
<dbReference type="Gene3D" id="2.60.40.10">
    <property type="entry name" value="Immunoglobulins"/>
    <property type="match status" value="1"/>
</dbReference>
<gene>
    <name evidence="5" type="ORF">EBB54_00040</name>
</gene>
<dbReference type="Proteomes" id="UP000274920">
    <property type="component" value="Unassembled WGS sequence"/>
</dbReference>
<dbReference type="Pfam" id="PF00128">
    <property type="entry name" value="Alpha-amylase"/>
    <property type="match status" value="1"/>
</dbReference>
<dbReference type="SUPFAM" id="SSF51445">
    <property type="entry name" value="(Trans)glycosidases"/>
    <property type="match status" value="1"/>
</dbReference>
<dbReference type="InterPro" id="IPR006047">
    <property type="entry name" value="GH13_cat_dom"/>
</dbReference>
<dbReference type="Gene3D" id="3.90.400.10">
    <property type="entry name" value="Oligo-1,6-glucosidase, Domain 2"/>
    <property type="match status" value="1"/>
</dbReference>
<dbReference type="CDD" id="cd11338">
    <property type="entry name" value="AmyAc_CMD"/>
    <property type="match status" value="1"/>
</dbReference>
<protein>
    <submittedName>
        <fullName evidence="5">Glycoside hydrolase family 13 protein</fullName>
    </submittedName>
</protein>
<evidence type="ECO:0000259" key="4">
    <source>
        <dbReference type="SMART" id="SM00642"/>
    </source>
</evidence>
<dbReference type="AlphaFoldDB" id="A0A3R8L5T5"/>
<dbReference type="InterPro" id="IPR045857">
    <property type="entry name" value="O16G_dom_2"/>
</dbReference>
<sequence>MKIEATRHTGTYPDLYLKDRRTVVITLRTAKRDCHFCKIHIFPRTDPEKIRGIEMKCILRDRVFDYFQTEIRFSKVARYQKYYFELSDGAASWYLNSWGIYETEPSDGYFEFLYANRTGIVQVPEWSRGQVFYQIFPERFCNGDPGNDPADCVKWGSVPTRENYMGGDLRGMIKKLDYIGELGAECIYLNPVFEADFNHKYATTDYFKVDPMFGTNEELRELIAKAHGRGIRVVLDGVFNHTGIHFKPFEDVLEHQERSEYREWFYITEYPVRISHHCYECVGAYKYMPKLNTANPEVRRFILSVMEYWVREYQIDGWRLDVADEVDEGVWTEARMLLKEKYPHILLLGETWGAGLRLMNGAQMDCMMNYIFRDAVRDFIGYEKIDAAELDHRLQSMLADYPEEMNQAMFLPLDSHDTERFSFFCGGNKRKVLLGAALQMCFVGSPSLYYGDEIGLTGDNDPDCRKCMVWESEGQDRELLEWYKKLIALRKKESCIKTGKFTANLCEGRIYGFIRHDGRGEIYVVLNAGEESRKVEVPVFYKKSYVNVIDQQSYAASECLEKGYLNSDIRDYGGILKVNMEPFSVKIFRMQ</sequence>
<feature type="domain" description="Glycosyl hydrolase family 13 catalytic" evidence="4">
    <location>
        <begin position="134"/>
        <end position="490"/>
    </location>
</feature>
<organism evidence="5 6">
    <name type="scientific">Schaedlerella arabinosiphila</name>
    <dbReference type="NCBI Taxonomy" id="2044587"/>
    <lineage>
        <taxon>Bacteria</taxon>
        <taxon>Bacillati</taxon>
        <taxon>Bacillota</taxon>
        <taxon>Clostridia</taxon>
        <taxon>Lachnospirales</taxon>
        <taxon>Lachnospiraceae</taxon>
        <taxon>Schaedlerella</taxon>
    </lineage>
</organism>
<comment type="similarity">
    <text evidence="1">Belongs to the glycosyl hydrolase 13 family.</text>
</comment>
<dbReference type="PANTHER" id="PTHR10357:SF210">
    <property type="entry name" value="MALTODEXTRIN GLUCOSIDASE"/>
    <property type="match status" value="1"/>
</dbReference>
<dbReference type="GO" id="GO:0004553">
    <property type="term" value="F:hydrolase activity, hydrolyzing O-glycosyl compounds"/>
    <property type="evidence" value="ECO:0007669"/>
    <property type="project" value="InterPro"/>
</dbReference>
<comment type="caution">
    <text evidence="5">The sequence shown here is derived from an EMBL/GenBank/DDBJ whole genome shotgun (WGS) entry which is preliminary data.</text>
</comment>
<evidence type="ECO:0000313" key="5">
    <source>
        <dbReference type="EMBL" id="RRK36893.1"/>
    </source>
</evidence>
<dbReference type="Pfam" id="PF02903">
    <property type="entry name" value="Alpha-amylase_N"/>
    <property type="match status" value="1"/>
</dbReference>
<dbReference type="EMBL" id="RHJS01000001">
    <property type="protein sequence ID" value="RRK36893.1"/>
    <property type="molecule type" value="Genomic_DNA"/>
</dbReference>
<keyword evidence="2 5" id="KW-0378">Hydrolase</keyword>
<dbReference type="RefSeq" id="WP_125125836.1">
    <property type="nucleotide sequence ID" value="NZ_RHJS01000001.1"/>
</dbReference>
<evidence type="ECO:0000256" key="3">
    <source>
        <dbReference type="ARBA" id="ARBA00023295"/>
    </source>
</evidence>
<dbReference type="PANTHER" id="PTHR10357">
    <property type="entry name" value="ALPHA-AMYLASE FAMILY MEMBER"/>
    <property type="match status" value="1"/>
</dbReference>
<keyword evidence="3" id="KW-0326">Glycosidase</keyword>
<dbReference type="Gene3D" id="2.60.40.1180">
    <property type="entry name" value="Golgi alpha-mannosidase II"/>
    <property type="match status" value="1"/>
</dbReference>
<dbReference type="SMART" id="SM00642">
    <property type="entry name" value="Aamy"/>
    <property type="match status" value="1"/>
</dbReference>
<name>A0A3R8L5T5_9FIRM</name>
<evidence type="ECO:0000256" key="2">
    <source>
        <dbReference type="ARBA" id="ARBA00022801"/>
    </source>
</evidence>
<dbReference type="GO" id="GO:0005975">
    <property type="term" value="P:carbohydrate metabolic process"/>
    <property type="evidence" value="ECO:0007669"/>
    <property type="project" value="InterPro"/>
</dbReference>
<keyword evidence="6" id="KW-1185">Reference proteome</keyword>
<dbReference type="SUPFAM" id="SSF81296">
    <property type="entry name" value="E set domains"/>
    <property type="match status" value="1"/>
</dbReference>
<evidence type="ECO:0000313" key="6">
    <source>
        <dbReference type="Proteomes" id="UP000274920"/>
    </source>
</evidence>
<accession>A0A3R8L5T5</accession>
<dbReference type="SUPFAM" id="SSF51011">
    <property type="entry name" value="Glycosyl hydrolase domain"/>
    <property type="match status" value="1"/>
</dbReference>
<dbReference type="InterPro" id="IPR017853">
    <property type="entry name" value="GH"/>
</dbReference>
<proteinExistence type="inferred from homology"/>
<dbReference type="Gene3D" id="3.20.20.80">
    <property type="entry name" value="Glycosidases"/>
    <property type="match status" value="1"/>
</dbReference>
<reference evidence="5" key="1">
    <citation type="submission" date="2018-10" db="EMBL/GenBank/DDBJ databases">
        <title>Schaedlerella arabinophila gen. nov. sp. nov., isolated from the mouse intestinal tract and comparative analysis with the genome of the closely related altered Schaedler flora strain ASF502.</title>
        <authorList>
            <person name="Miyake S."/>
            <person name="Soh M."/>
            <person name="Seedorf H."/>
        </authorList>
    </citation>
    <scope>NUCLEOTIDE SEQUENCE [LARGE SCALE GENOMIC DNA]</scope>
    <source>
        <strain evidence="5">DSM 106076</strain>
    </source>
</reference>
<dbReference type="CDD" id="cd02857">
    <property type="entry name" value="E_set_CDase_PDE_N"/>
    <property type="match status" value="1"/>
</dbReference>